<evidence type="ECO:0000313" key="11">
    <source>
        <dbReference type="Proteomes" id="UP000800097"/>
    </source>
</evidence>
<evidence type="ECO:0000256" key="8">
    <source>
        <dbReference type="RuleBase" id="RU364143"/>
    </source>
</evidence>
<dbReference type="Gene3D" id="3.10.450.580">
    <property type="entry name" value="Mediator complex, subunit Med6"/>
    <property type="match status" value="1"/>
</dbReference>
<protein>
    <recommendedName>
        <fullName evidence="3 8">Mediator of RNA polymerase II transcription subunit 6</fullName>
    </recommendedName>
    <alternativeName>
        <fullName evidence="7 8">Mediator complex subunit 6</fullName>
    </alternativeName>
</protein>
<dbReference type="GO" id="GO:0003712">
    <property type="term" value="F:transcription coregulator activity"/>
    <property type="evidence" value="ECO:0007669"/>
    <property type="project" value="InterPro"/>
</dbReference>
<dbReference type="EMBL" id="ML986504">
    <property type="protein sequence ID" value="KAF2274213.1"/>
    <property type="molecule type" value="Genomic_DNA"/>
</dbReference>
<dbReference type="InterPro" id="IPR007018">
    <property type="entry name" value="Mediator_Med6"/>
</dbReference>
<evidence type="ECO:0000256" key="6">
    <source>
        <dbReference type="ARBA" id="ARBA00023242"/>
    </source>
</evidence>
<accession>A0A6A6JDG1</accession>
<gene>
    <name evidence="8" type="primary">MED6</name>
    <name evidence="10" type="ORF">EI97DRAFT_435316</name>
</gene>
<comment type="subunit">
    <text evidence="8">Component of the Mediator complex.</text>
</comment>
<reference evidence="10" key="1">
    <citation type="journal article" date="2020" name="Stud. Mycol.">
        <title>101 Dothideomycetes genomes: a test case for predicting lifestyles and emergence of pathogens.</title>
        <authorList>
            <person name="Haridas S."/>
            <person name="Albert R."/>
            <person name="Binder M."/>
            <person name="Bloem J."/>
            <person name="Labutti K."/>
            <person name="Salamov A."/>
            <person name="Andreopoulos B."/>
            <person name="Baker S."/>
            <person name="Barry K."/>
            <person name="Bills G."/>
            <person name="Bluhm B."/>
            <person name="Cannon C."/>
            <person name="Castanera R."/>
            <person name="Culley D."/>
            <person name="Daum C."/>
            <person name="Ezra D."/>
            <person name="Gonzalez J."/>
            <person name="Henrissat B."/>
            <person name="Kuo A."/>
            <person name="Liang C."/>
            <person name="Lipzen A."/>
            <person name="Lutzoni F."/>
            <person name="Magnuson J."/>
            <person name="Mondo S."/>
            <person name="Nolan M."/>
            <person name="Ohm R."/>
            <person name="Pangilinan J."/>
            <person name="Park H.-J."/>
            <person name="Ramirez L."/>
            <person name="Alfaro M."/>
            <person name="Sun H."/>
            <person name="Tritt A."/>
            <person name="Yoshinaga Y."/>
            <person name="Zwiers L.-H."/>
            <person name="Turgeon B."/>
            <person name="Goodwin S."/>
            <person name="Spatafora J."/>
            <person name="Crous P."/>
            <person name="Grigoriev I."/>
        </authorList>
    </citation>
    <scope>NUCLEOTIDE SEQUENCE</scope>
    <source>
        <strain evidence="10">CBS 379.55</strain>
    </source>
</reference>
<sequence>MKLAELKSHDDQELNEPWRALQFGGTPEPNSNSILWYFAWSPFWDPSCNNKALENQAQQLPNGQAILNSRQEFEATLRAQYPTGVQFVVSSEAQDRTHPWVIQRQNRFFEDKEIKTEVEGIYYTRGAVLQAAPKLMDVVDNQLFSISRLMDEFLETSSALDHWSPSTGHTYLPPSYKSKTDGGLAQISSRAGSVVPGGDTDASQPAAASAQQSQMTEFSDAFFLQSLNLTNRYRNEYMDENPLQGEPGAFVFASTNKQVEARNKAQAAAAAQTSAATGTTAVSAGKPVEGGSAGNSAAPTPKAAPNEATSRKGSTVGMPPKVKGRRKSKGGASPVTPTAPGGF</sequence>
<name>A0A6A6JDG1_WESOR</name>
<keyword evidence="5 8" id="KW-0804">Transcription</keyword>
<comment type="function">
    <text evidence="8">Component of the Mediator complex, a coactivator involved in the regulated transcription of nearly all RNA polymerase II-dependent genes. Mediator functions as a bridge to convey information from gene-specific regulatory proteins to the basal RNA polymerase II transcription machinery. Mediator is recruited to promoters by direct interactions with regulatory proteins and serves as a scaffold for the assembly of a functional preinitiation complex with RNA polymerase II and the general transcription factors.</text>
</comment>
<evidence type="ECO:0000313" key="10">
    <source>
        <dbReference type="EMBL" id="KAF2274213.1"/>
    </source>
</evidence>
<evidence type="ECO:0000256" key="2">
    <source>
        <dbReference type="ARBA" id="ARBA00007526"/>
    </source>
</evidence>
<keyword evidence="11" id="KW-1185">Reference proteome</keyword>
<dbReference type="GO" id="GO:0006357">
    <property type="term" value="P:regulation of transcription by RNA polymerase II"/>
    <property type="evidence" value="ECO:0007669"/>
    <property type="project" value="InterPro"/>
</dbReference>
<dbReference type="AlphaFoldDB" id="A0A6A6JDG1"/>
<keyword evidence="6 8" id="KW-0539">Nucleus</keyword>
<proteinExistence type="inferred from homology"/>
<dbReference type="Pfam" id="PF04934">
    <property type="entry name" value="Med6"/>
    <property type="match status" value="1"/>
</dbReference>
<evidence type="ECO:0000256" key="5">
    <source>
        <dbReference type="ARBA" id="ARBA00023163"/>
    </source>
</evidence>
<keyword evidence="4 8" id="KW-0805">Transcription regulation</keyword>
<evidence type="ECO:0000256" key="4">
    <source>
        <dbReference type="ARBA" id="ARBA00023015"/>
    </source>
</evidence>
<dbReference type="OrthoDB" id="344220at2759"/>
<dbReference type="GO" id="GO:0016592">
    <property type="term" value="C:mediator complex"/>
    <property type="evidence" value="ECO:0007669"/>
    <property type="project" value="InterPro"/>
</dbReference>
<comment type="similarity">
    <text evidence="2 8">Belongs to the Mediator complex subunit 6 family.</text>
</comment>
<feature type="compositionally biased region" description="Low complexity" evidence="9">
    <location>
        <begin position="202"/>
        <end position="211"/>
    </location>
</feature>
<feature type="region of interest" description="Disordered" evidence="9">
    <location>
        <begin position="189"/>
        <end position="211"/>
    </location>
</feature>
<feature type="compositionally biased region" description="Low complexity" evidence="9">
    <location>
        <begin position="273"/>
        <end position="285"/>
    </location>
</feature>
<comment type="subcellular location">
    <subcellularLocation>
        <location evidence="1 8">Nucleus</location>
    </subcellularLocation>
</comment>
<evidence type="ECO:0000256" key="1">
    <source>
        <dbReference type="ARBA" id="ARBA00004123"/>
    </source>
</evidence>
<feature type="region of interest" description="Disordered" evidence="9">
    <location>
        <begin position="273"/>
        <end position="343"/>
    </location>
</feature>
<evidence type="ECO:0000256" key="3">
    <source>
        <dbReference type="ARBA" id="ARBA00020634"/>
    </source>
</evidence>
<evidence type="ECO:0000256" key="9">
    <source>
        <dbReference type="SAM" id="MobiDB-lite"/>
    </source>
</evidence>
<keyword evidence="8" id="KW-0010">Activator</keyword>
<dbReference type="PANTHER" id="PTHR13104">
    <property type="entry name" value="MED-6-RELATED"/>
    <property type="match status" value="1"/>
</dbReference>
<dbReference type="Proteomes" id="UP000800097">
    <property type="component" value="Unassembled WGS sequence"/>
</dbReference>
<organism evidence="10 11">
    <name type="scientific">Westerdykella ornata</name>
    <dbReference type="NCBI Taxonomy" id="318751"/>
    <lineage>
        <taxon>Eukaryota</taxon>
        <taxon>Fungi</taxon>
        <taxon>Dikarya</taxon>
        <taxon>Ascomycota</taxon>
        <taxon>Pezizomycotina</taxon>
        <taxon>Dothideomycetes</taxon>
        <taxon>Pleosporomycetidae</taxon>
        <taxon>Pleosporales</taxon>
        <taxon>Sporormiaceae</taxon>
        <taxon>Westerdykella</taxon>
    </lineage>
</organism>
<evidence type="ECO:0000256" key="7">
    <source>
        <dbReference type="ARBA" id="ARBA00031259"/>
    </source>
</evidence>
<dbReference type="InterPro" id="IPR038566">
    <property type="entry name" value="Mediator_Med6_sf"/>
</dbReference>